<keyword evidence="4" id="KW-1185">Reference proteome</keyword>
<evidence type="ECO:0000256" key="1">
    <source>
        <dbReference type="SAM" id="MobiDB-lite"/>
    </source>
</evidence>
<evidence type="ECO:0000313" key="3">
    <source>
        <dbReference type="EMBL" id="SDM01717.1"/>
    </source>
</evidence>
<dbReference type="AlphaFoldDB" id="A0A1G9PTZ6"/>
<reference evidence="4" key="1">
    <citation type="submission" date="2016-10" db="EMBL/GenBank/DDBJ databases">
        <authorList>
            <person name="Varghese N."/>
            <person name="Submissions S."/>
        </authorList>
    </citation>
    <scope>NUCLEOTIDE SEQUENCE [LARGE SCALE GENOMIC DNA]</scope>
    <source>
        <strain evidence="4">DSM 20632</strain>
    </source>
</reference>
<feature type="region of interest" description="Disordered" evidence="1">
    <location>
        <begin position="469"/>
        <end position="495"/>
    </location>
</feature>
<dbReference type="STRING" id="38302.SAMN04488535_1581"/>
<feature type="transmembrane region" description="Helical" evidence="2">
    <location>
        <begin position="26"/>
        <end position="48"/>
    </location>
</feature>
<keyword evidence="2" id="KW-1133">Transmembrane helix</keyword>
<dbReference type="Gene3D" id="3.10.310.50">
    <property type="match status" value="1"/>
</dbReference>
<dbReference type="EMBL" id="LT629700">
    <property type="protein sequence ID" value="SDM01717.1"/>
    <property type="molecule type" value="Genomic_DNA"/>
</dbReference>
<evidence type="ECO:0000313" key="4">
    <source>
        <dbReference type="Proteomes" id="UP000199350"/>
    </source>
</evidence>
<keyword evidence="2" id="KW-0812">Transmembrane</keyword>
<evidence type="ECO:0000256" key="2">
    <source>
        <dbReference type="SAM" id="Phobius"/>
    </source>
</evidence>
<proteinExistence type="predicted"/>
<organism evidence="3 4">
    <name type="scientific">Corynebacterium mycetoides</name>
    <dbReference type="NCBI Taxonomy" id="38302"/>
    <lineage>
        <taxon>Bacteria</taxon>
        <taxon>Bacillati</taxon>
        <taxon>Actinomycetota</taxon>
        <taxon>Actinomycetes</taxon>
        <taxon>Mycobacteriales</taxon>
        <taxon>Corynebacteriaceae</taxon>
        <taxon>Corynebacterium</taxon>
    </lineage>
</organism>
<name>A0A1G9PTZ6_9CORY</name>
<feature type="compositionally biased region" description="Low complexity" evidence="1">
    <location>
        <begin position="474"/>
        <end position="486"/>
    </location>
</feature>
<dbReference type="Proteomes" id="UP000199350">
    <property type="component" value="Chromosome I"/>
</dbReference>
<protein>
    <submittedName>
        <fullName evidence="3">Uncharacterized protein</fullName>
    </submittedName>
</protein>
<sequence length="495" mass="53935">MPSSSDALWQSPFDGRMRAMASGAQIGAVVAITALVGLGVGVPAASLVDIPTREQVAVSTVGAPNVVIDDPHDLLSPEDEARMMRDAERLDAPSTVQTLHWMVFNQTHENVNDTVEEFMRDNYPDQIREDTFADGVLIIGAGTEQRQVFAFGGEDVADQLYLREGERLERVNDAMKPGMRDNNIPAAMFAGASTAMDAADIESYVIGDARGDRIGSGVAAGVLAGGVGLAGSAFTVGSINRRRRAVAQGREDFELVTREYAQLGQRLNEVDIRANSLSSAFADKEMRAQWAEVRDRFLGLHETVSGAGGIASINMDDDKQVWEHRKQLADAAESVRHTSNAEDNINRLFAVENGDAAARRSDLTDIREDIMQARLGVRDKGIKAELANLESRVDELDRNPTDPQFLDKFVRVLGDYRVLLDAVKRKEFSDVTEHTKLERPAIYDTSFHYSGYVPYVAMSSWHDSNVEAERAAQSSSSTNSSFSSGFSGSGGSSSY</sequence>
<keyword evidence="2" id="KW-0472">Membrane</keyword>
<accession>A0A1G9PTZ6</accession>
<gene>
    <name evidence="3" type="ORF">SAMN04488535_1581</name>
</gene>